<gene>
    <name evidence="2" type="ORF">MtrunA17_Chr2g0297081</name>
</gene>
<evidence type="ECO:0008006" key="3">
    <source>
        <dbReference type="Google" id="ProtNLM"/>
    </source>
</evidence>
<dbReference type="Gramene" id="rna9110">
    <property type="protein sequence ID" value="RHN73311.1"/>
    <property type="gene ID" value="gene9110"/>
</dbReference>
<accession>A0A396J9R1</accession>
<dbReference type="AlphaFoldDB" id="A0A396J9R1"/>
<reference evidence="2" key="1">
    <citation type="journal article" date="2018" name="Nat. Plants">
        <title>Whole-genome landscape of Medicago truncatula symbiotic genes.</title>
        <authorList>
            <person name="Pecrix Y."/>
            <person name="Gamas P."/>
            <person name="Carrere S."/>
        </authorList>
    </citation>
    <scope>NUCLEOTIDE SEQUENCE</scope>
    <source>
        <tissue evidence="2">Leaves</tissue>
    </source>
</reference>
<protein>
    <recommendedName>
        <fullName evidence="3">Transmembrane protein</fullName>
    </recommendedName>
</protein>
<evidence type="ECO:0000256" key="1">
    <source>
        <dbReference type="SAM" id="Phobius"/>
    </source>
</evidence>
<dbReference type="Proteomes" id="UP000265566">
    <property type="component" value="Chromosome 2"/>
</dbReference>
<name>A0A396J9R1_MEDTR</name>
<sequence length="63" mass="7314">MSCVEIADCGSCARRLWKVLTENIQLLPSFFPAMVTQCIIFLNCRILKDINRFVNYEQMVIIT</sequence>
<keyword evidence="1" id="KW-0472">Membrane</keyword>
<feature type="transmembrane region" description="Helical" evidence="1">
    <location>
        <begin position="24"/>
        <end position="42"/>
    </location>
</feature>
<organism evidence="2">
    <name type="scientific">Medicago truncatula</name>
    <name type="common">Barrel medic</name>
    <name type="synonym">Medicago tribuloides</name>
    <dbReference type="NCBI Taxonomy" id="3880"/>
    <lineage>
        <taxon>Eukaryota</taxon>
        <taxon>Viridiplantae</taxon>
        <taxon>Streptophyta</taxon>
        <taxon>Embryophyta</taxon>
        <taxon>Tracheophyta</taxon>
        <taxon>Spermatophyta</taxon>
        <taxon>Magnoliopsida</taxon>
        <taxon>eudicotyledons</taxon>
        <taxon>Gunneridae</taxon>
        <taxon>Pentapetalae</taxon>
        <taxon>rosids</taxon>
        <taxon>fabids</taxon>
        <taxon>Fabales</taxon>
        <taxon>Fabaceae</taxon>
        <taxon>Papilionoideae</taxon>
        <taxon>50 kb inversion clade</taxon>
        <taxon>NPAAA clade</taxon>
        <taxon>Hologalegina</taxon>
        <taxon>IRL clade</taxon>
        <taxon>Trifolieae</taxon>
        <taxon>Medicago</taxon>
    </lineage>
</organism>
<keyword evidence="1" id="KW-0812">Transmembrane</keyword>
<keyword evidence="1" id="KW-1133">Transmembrane helix</keyword>
<comment type="caution">
    <text evidence="2">The sequence shown here is derived from an EMBL/GenBank/DDBJ whole genome shotgun (WGS) entry which is preliminary data.</text>
</comment>
<dbReference type="EMBL" id="PSQE01000002">
    <property type="protein sequence ID" value="RHN73311.1"/>
    <property type="molecule type" value="Genomic_DNA"/>
</dbReference>
<evidence type="ECO:0000313" key="2">
    <source>
        <dbReference type="EMBL" id="RHN73311.1"/>
    </source>
</evidence>
<proteinExistence type="predicted"/>